<dbReference type="Proteomes" id="UP000184108">
    <property type="component" value="Unassembled WGS sequence"/>
</dbReference>
<gene>
    <name evidence="1" type="ORF">SAMN02787073_2380</name>
</gene>
<dbReference type="PROSITE" id="PS51257">
    <property type="entry name" value="PROKAR_LIPOPROTEIN"/>
    <property type="match status" value="1"/>
</dbReference>
<protein>
    <submittedName>
        <fullName evidence="1">Uncharacterized protein</fullName>
    </submittedName>
</protein>
<dbReference type="EMBL" id="FQVE01000002">
    <property type="protein sequence ID" value="SHF45884.1"/>
    <property type="molecule type" value="Genomic_DNA"/>
</dbReference>
<reference evidence="2" key="1">
    <citation type="submission" date="2016-11" db="EMBL/GenBank/DDBJ databases">
        <authorList>
            <person name="Varghese N."/>
            <person name="Submissions S."/>
        </authorList>
    </citation>
    <scope>NUCLEOTIDE SEQUENCE [LARGE SCALE GENOMIC DNA]</scope>
    <source>
        <strain evidence="2">YR203</strain>
    </source>
</reference>
<evidence type="ECO:0000313" key="1">
    <source>
        <dbReference type="EMBL" id="SHF45884.1"/>
    </source>
</evidence>
<dbReference type="AlphaFoldDB" id="A0A1M5BTI5"/>
<evidence type="ECO:0000313" key="2">
    <source>
        <dbReference type="Proteomes" id="UP000184108"/>
    </source>
</evidence>
<organism evidence="1 2">
    <name type="scientific">Chryseobacterium vrystaatense</name>
    <dbReference type="NCBI Taxonomy" id="307480"/>
    <lineage>
        <taxon>Bacteria</taxon>
        <taxon>Pseudomonadati</taxon>
        <taxon>Bacteroidota</taxon>
        <taxon>Flavobacteriia</taxon>
        <taxon>Flavobacteriales</taxon>
        <taxon>Weeksellaceae</taxon>
        <taxon>Chryseobacterium group</taxon>
        <taxon>Chryseobacterium</taxon>
    </lineage>
</organism>
<name>A0A1M5BTI5_9FLAO</name>
<accession>A0A1M5BTI5</accession>
<sequence length="349" mass="40425">MQHSKHYPFFNTRNMMKFNTALLLLFLQLMIIGCKKDDRKQVSNSTGSSNDSVKTTKTTDDIDYNNFNIYNVSLVQRNELMDVFISVSDIYTDSLSIPSDFIKNQKNIPFEQLQYLELDGEHRKKMLSGMHLTENDSLYLFNYEFNKLQKTPLSKLKTVAYLTPYAPEGEEVDAGSYMIGFQIETQKGMDIFDRYSNAVAYFGNKDPFVQNKIKPMQWEKSVTDVSKKYFSGSKLKYGKTYQFKYNDLTYYLQDFLEDDIVQERKLAVINNRQEKIFEKTITTSGDGAEFTPLNGIETDGPNKFQWTGDLFKGKPPVVFGFVSQSFGCPSITFLDKRHKDITINCDNRH</sequence>
<proteinExistence type="predicted"/>